<evidence type="ECO:0000313" key="7">
    <source>
        <dbReference type="EMBL" id="MBM9504218.1"/>
    </source>
</evidence>
<sequence length="419" mass="42854">MTTETEETAAAQHSEPLATALPVATFLSYFAIAAVEFSVPFVAVATLGASSLVIAALGICRFAPQVLLARTAARTVERYDQRTVMLGSELLRVVAFLLSALALAFTRGAGLAIFALANVALACASILTAVATQVLVPAVFAEEELPRVYSRLGMAESTADAVAPFLTGLSLAAIGVSRSFGAASVLALAACALLLRIPRIRLPAAEPGSPGPATGASRSTLRRGLRLNVRTPPLRIITLWAVSYNFGQCVIEALLLIALVDRTPVGAASYGVIRTGAVLFAAVGAYAAERLPAPLRSGLGTSLFGCGAVASYAVLGTGVHIGGTAGLVVVLAGFALDEFCSGVVLVRIQAFRARAITDTDRPIATAAYRAVNLTAVPAGFAVGGVAGLLISPASTIFVVGLLMILPGILILSRSVRATA</sequence>
<proteinExistence type="predicted"/>
<dbReference type="PANTHER" id="PTHR23513:SF6">
    <property type="entry name" value="MAJOR FACILITATOR SUPERFAMILY ASSOCIATED DOMAIN-CONTAINING PROTEIN"/>
    <property type="match status" value="1"/>
</dbReference>
<feature type="transmembrane region" description="Helical" evidence="6">
    <location>
        <begin position="325"/>
        <end position="346"/>
    </location>
</feature>
<evidence type="ECO:0000313" key="8">
    <source>
        <dbReference type="Proteomes" id="UP000749040"/>
    </source>
</evidence>
<dbReference type="PANTHER" id="PTHR23513">
    <property type="entry name" value="INTEGRAL MEMBRANE EFFLUX PROTEIN-RELATED"/>
    <property type="match status" value="1"/>
</dbReference>
<feature type="transmembrane region" description="Helical" evidence="6">
    <location>
        <begin position="299"/>
        <end position="319"/>
    </location>
</feature>
<feature type="transmembrane region" description="Helical" evidence="6">
    <location>
        <begin position="84"/>
        <end position="105"/>
    </location>
</feature>
<dbReference type="EMBL" id="JADKYB010000003">
    <property type="protein sequence ID" value="MBM9504218.1"/>
    <property type="molecule type" value="Genomic_DNA"/>
</dbReference>
<keyword evidence="2" id="KW-1003">Cell membrane</keyword>
<gene>
    <name evidence="7" type="ORF">ITX44_06655</name>
</gene>
<keyword evidence="3 6" id="KW-0812">Transmembrane</keyword>
<feature type="transmembrane region" description="Helical" evidence="6">
    <location>
        <begin position="41"/>
        <end position="63"/>
    </location>
</feature>
<dbReference type="RefSeq" id="WP_205356090.1">
    <property type="nucleotide sequence ID" value="NZ_JADKYB010000003.1"/>
</dbReference>
<evidence type="ECO:0008006" key="9">
    <source>
        <dbReference type="Google" id="ProtNLM"/>
    </source>
</evidence>
<feature type="transmembrane region" description="Helical" evidence="6">
    <location>
        <begin position="17"/>
        <end position="35"/>
    </location>
</feature>
<feature type="transmembrane region" description="Helical" evidence="6">
    <location>
        <begin position="236"/>
        <end position="259"/>
    </location>
</feature>
<keyword evidence="4 6" id="KW-1133">Transmembrane helix</keyword>
<evidence type="ECO:0000256" key="4">
    <source>
        <dbReference type="ARBA" id="ARBA00022989"/>
    </source>
</evidence>
<protein>
    <recommendedName>
        <fullName evidence="9">MFS transporter</fullName>
    </recommendedName>
</protein>
<evidence type="ECO:0000256" key="6">
    <source>
        <dbReference type="SAM" id="Phobius"/>
    </source>
</evidence>
<keyword evidence="5 6" id="KW-0472">Membrane</keyword>
<evidence type="ECO:0000256" key="3">
    <source>
        <dbReference type="ARBA" id="ARBA00022692"/>
    </source>
</evidence>
<evidence type="ECO:0000256" key="5">
    <source>
        <dbReference type="ARBA" id="ARBA00023136"/>
    </source>
</evidence>
<dbReference type="Proteomes" id="UP000749040">
    <property type="component" value="Unassembled WGS sequence"/>
</dbReference>
<name>A0ABS2TQH0_9ACTN</name>
<feature type="transmembrane region" description="Helical" evidence="6">
    <location>
        <begin position="111"/>
        <end position="140"/>
    </location>
</feature>
<dbReference type="Pfam" id="PF07690">
    <property type="entry name" value="MFS_1"/>
    <property type="match status" value="1"/>
</dbReference>
<evidence type="ECO:0000256" key="2">
    <source>
        <dbReference type="ARBA" id="ARBA00022475"/>
    </source>
</evidence>
<feature type="transmembrane region" description="Helical" evidence="6">
    <location>
        <begin position="367"/>
        <end position="390"/>
    </location>
</feature>
<feature type="transmembrane region" description="Helical" evidence="6">
    <location>
        <begin position="396"/>
        <end position="415"/>
    </location>
</feature>
<accession>A0ABS2TQH0</accession>
<feature type="transmembrane region" description="Helical" evidence="6">
    <location>
        <begin position="265"/>
        <end position="287"/>
    </location>
</feature>
<dbReference type="InterPro" id="IPR011701">
    <property type="entry name" value="MFS"/>
</dbReference>
<comment type="subcellular location">
    <subcellularLocation>
        <location evidence="1">Cell membrane</location>
        <topology evidence="1">Multi-pass membrane protein</topology>
    </subcellularLocation>
</comment>
<comment type="caution">
    <text evidence="7">The sequence shown here is derived from an EMBL/GenBank/DDBJ whole genome shotgun (WGS) entry which is preliminary data.</text>
</comment>
<keyword evidence="8" id="KW-1185">Reference proteome</keyword>
<dbReference type="InterPro" id="IPR036259">
    <property type="entry name" value="MFS_trans_sf"/>
</dbReference>
<organism evidence="7 8">
    <name type="scientific">Actinacidiphila acididurans</name>
    <dbReference type="NCBI Taxonomy" id="2784346"/>
    <lineage>
        <taxon>Bacteria</taxon>
        <taxon>Bacillati</taxon>
        <taxon>Actinomycetota</taxon>
        <taxon>Actinomycetes</taxon>
        <taxon>Kitasatosporales</taxon>
        <taxon>Streptomycetaceae</taxon>
        <taxon>Actinacidiphila</taxon>
    </lineage>
</organism>
<dbReference type="SUPFAM" id="SSF103473">
    <property type="entry name" value="MFS general substrate transporter"/>
    <property type="match status" value="1"/>
</dbReference>
<evidence type="ECO:0000256" key="1">
    <source>
        <dbReference type="ARBA" id="ARBA00004651"/>
    </source>
</evidence>
<reference evidence="7 8" key="1">
    <citation type="submission" date="2021-01" db="EMBL/GenBank/DDBJ databases">
        <title>Streptomyces acididurans sp. nov., isolated from a peat swamp forest soil.</title>
        <authorList>
            <person name="Chantavorakit T."/>
            <person name="Duangmal K."/>
        </authorList>
    </citation>
    <scope>NUCLEOTIDE SEQUENCE [LARGE SCALE GENOMIC DNA]</scope>
    <source>
        <strain evidence="7 8">KK5PA1</strain>
    </source>
</reference>
<dbReference type="Gene3D" id="1.20.1250.20">
    <property type="entry name" value="MFS general substrate transporter like domains"/>
    <property type="match status" value="1"/>
</dbReference>